<name>A0ABV8ACX4_9DEIO</name>
<evidence type="ECO:0000313" key="3">
    <source>
        <dbReference type="Proteomes" id="UP001595748"/>
    </source>
</evidence>
<evidence type="ECO:0000256" key="1">
    <source>
        <dbReference type="SAM" id="MobiDB-lite"/>
    </source>
</evidence>
<protein>
    <submittedName>
        <fullName evidence="2">Uncharacterized protein</fullName>
    </submittedName>
</protein>
<dbReference type="RefSeq" id="WP_380079596.1">
    <property type="nucleotide sequence ID" value="NZ_JBHRZF010000171.1"/>
</dbReference>
<accession>A0ABV8ACX4</accession>
<keyword evidence="3" id="KW-1185">Reference proteome</keyword>
<gene>
    <name evidence="2" type="ORF">ACFOPQ_14990</name>
</gene>
<sequence>MTLPHGSTDAPWTPTVPRAAPASWPHTPATSAKHPCTLRPTARPWWRILLQGLI</sequence>
<feature type="region of interest" description="Disordered" evidence="1">
    <location>
        <begin position="1"/>
        <end position="36"/>
    </location>
</feature>
<reference evidence="3" key="1">
    <citation type="journal article" date="2019" name="Int. J. Syst. Evol. Microbiol.">
        <title>The Global Catalogue of Microorganisms (GCM) 10K type strain sequencing project: providing services to taxonomists for standard genome sequencing and annotation.</title>
        <authorList>
            <consortium name="The Broad Institute Genomics Platform"/>
            <consortium name="The Broad Institute Genome Sequencing Center for Infectious Disease"/>
            <person name="Wu L."/>
            <person name="Ma J."/>
        </authorList>
    </citation>
    <scope>NUCLEOTIDE SEQUENCE [LARGE SCALE GENOMIC DNA]</scope>
    <source>
        <strain evidence="3">CCTCC AB 2013263</strain>
    </source>
</reference>
<dbReference type="EMBL" id="JBHRZF010000171">
    <property type="protein sequence ID" value="MFC3862073.1"/>
    <property type="molecule type" value="Genomic_DNA"/>
</dbReference>
<comment type="caution">
    <text evidence="2">The sequence shown here is derived from an EMBL/GenBank/DDBJ whole genome shotgun (WGS) entry which is preliminary data.</text>
</comment>
<proteinExistence type="predicted"/>
<evidence type="ECO:0000313" key="2">
    <source>
        <dbReference type="EMBL" id="MFC3862073.1"/>
    </source>
</evidence>
<dbReference type="Proteomes" id="UP001595748">
    <property type="component" value="Unassembled WGS sequence"/>
</dbReference>
<organism evidence="2 3">
    <name type="scientific">Deinococcus antarcticus</name>
    <dbReference type="NCBI Taxonomy" id="1298767"/>
    <lineage>
        <taxon>Bacteria</taxon>
        <taxon>Thermotogati</taxon>
        <taxon>Deinococcota</taxon>
        <taxon>Deinococci</taxon>
        <taxon>Deinococcales</taxon>
        <taxon>Deinococcaceae</taxon>
        <taxon>Deinococcus</taxon>
    </lineage>
</organism>